<dbReference type="InterPro" id="IPR029063">
    <property type="entry name" value="SAM-dependent_MTases_sf"/>
</dbReference>
<dbReference type="EMBL" id="MT143037">
    <property type="protein sequence ID" value="QJA92099.1"/>
    <property type="molecule type" value="Genomic_DNA"/>
</dbReference>
<protein>
    <submittedName>
        <fullName evidence="4">Putative methyltransferase</fullName>
    </submittedName>
</protein>
<feature type="domain" description="DNA methylase N-4/N-6" evidence="3">
    <location>
        <begin position="50"/>
        <end position="227"/>
    </location>
</feature>
<dbReference type="GO" id="GO:0003677">
    <property type="term" value="F:DNA binding"/>
    <property type="evidence" value="ECO:0007669"/>
    <property type="project" value="InterPro"/>
</dbReference>
<dbReference type="GO" id="GO:0008170">
    <property type="term" value="F:N-methyltransferase activity"/>
    <property type="evidence" value="ECO:0007669"/>
    <property type="project" value="InterPro"/>
</dbReference>
<evidence type="ECO:0000256" key="2">
    <source>
        <dbReference type="ARBA" id="ARBA00022679"/>
    </source>
</evidence>
<dbReference type="PRINTS" id="PR00508">
    <property type="entry name" value="S21N4MTFRASE"/>
</dbReference>
<dbReference type="InterPro" id="IPR002941">
    <property type="entry name" value="DNA_methylase_N4/N6"/>
</dbReference>
<dbReference type="SUPFAM" id="SSF53335">
    <property type="entry name" value="S-adenosyl-L-methionine-dependent methyltransferases"/>
    <property type="match status" value="1"/>
</dbReference>
<dbReference type="AlphaFoldDB" id="A0A6M3LCQ3"/>
<dbReference type="Pfam" id="PF01555">
    <property type="entry name" value="N6_N4_Mtase"/>
    <property type="match status" value="1"/>
</dbReference>
<evidence type="ECO:0000313" key="4">
    <source>
        <dbReference type="EMBL" id="QJA92099.1"/>
    </source>
</evidence>
<sequence>MAESIVFNEDCQIGMAKFPNKYFDLAVCDIPYGINVGKMPYLTEMNTTVKQKNGTRLSGNKNKKPYKQKEWDEQVPDQKYFDELCRISKDQIIFGIEYTDWKGIGNGRIKWDKGVAEGMSFNRYEVAYCSLINEEIELPLLWAGMCQAKSLSEPMTQQGNKKLNEKRIHPTHKPIMLYDLIYKRFSRKGMKIIDTHLGGGSNRISADKNELDFVAFEIDKDYFDASAKRFENYKSQLKLF</sequence>
<keyword evidence="1 4" id="KW-0489">Methyltransferase</keyword>
<keyword evidence="2 4" id="KW-0808">Transferase</keyword>
<dbReference type="GO" id="GO:0032259">
    <property type="term" value="P:methylation"/>
    <property type="evidence" value="ECO:0007669"/>
    <property type="project" value="UniProtKB-KW"/>
</dbReference>
<evidence type="ECO:0000256" key="1">
    <source>
        <dbReference type="ARBA" id="ARBA00022603"/>
    </source>
</evidence>
<dbReference type="InterPro" id="IPR001091">
    <property type="entry name" value="RM_Methyltransferase"/>
</dbReference>
<name>A0A6M3LCQ3_9ZZZZ</name>
<dbReference type="Gene3D" id="3.40.50.150">
    <property type="entry name" value="Vaccinia Virus protein VP39"/>
    <property type="match status" value="1"/>
</dbReference>
<accession>A0A6M3LCQ3</accession>
<organism evidence="4">
    <name type="scientific">viral metagenome</name>
    <dbReference type="NCBI Taxonomy" id="1070528"/>
    <lineage>
        <taxon>unclassified sequences</taxon>
        <taxon>metagenomes</taxon>
        <taxon>organismal metagenomes</taxon>
    </lineage>
</organism>
<proteinExistence type="predicted"/>
<evidence type="ECO:0000259" key="3">
    <source>
        <dbReference type="Pfam" id="PF01555"/>
    </source>
</evidence>
<gene>
    <name evidence="4" type="ORF">MM415B03178_0012</name>
</gene>
<reference evidence="4" key="1">
    <citation type="submission" date="2020-03" db="EMBL/GenBank/DDBJ databases">
        <title>The deep terrestrial virosphere.</title>
        <authorList>
            <person name="Holmfeldt K."/>
            <person name="Nilsson E."/>
            <person name="Simone D."/>
            <person name="Lopez-Fernandez M."/>
            <person name="Wu X."/>
            <person name="de Brujin I."/>
            <person name="Lundin D."/>
            <person name="Andersson A."/>
            <person name="Bertilsson S."/>
            <person name="Dopson M."/>
        </authorList>
    </citation>
    <scope>NUCLEOTIDE SEQUENCE</scope>
    <source>
        <strain evidence="4">MM415B03178</strain>
    </source>
</reference>